<feature type="signal peptide" evidence="1">
    <location>
        <begin position="1"/>
        <end position="26"/>
    </location>
</feature>
<dbReference type="EMBL" id="RKLN01000005">
    <property type="protein sequence ID" value="RVW01696.1"/>
    <property type="molecule type" value="Genomic_DNA"/>
</dbReference>
<evidence type="ECO:0000313" key="2">
    <source>
        <dbReference type="EMBL" id="RVW01696.1"/>
    </source>
</evidence>
<feature type="chain" id="PRO_5019118949" evidence="1">
    <location>
        <begin position="27"/>
        <end position="198"/>
    </location>
</feature>
<sequence length="198" mass="20558">MKSRKRVLGVVAAAGAMVLGFAPAHGAPGGSNQAEPDPRAVAFEKVVEDTKDPNSSRLERLSDADRELLRSSKLKSVLIDAATGAVLSVGEGAFVPEGAAPGAGLMVSVPGECGGPPQPCFNGSPNIEFAGTGDDYGEAPDSPGDEYWSWPNRVGYTGGPYDALACWYYGRVVCGAAVGPYGQAYINESVTGLLHLRW</sequence>
<accession>A0A438ASQ5</accession>
<gene>
    <name evidence="2" type="ORF">EF834_14955</name>
</gene>
<protein>
    <submittedName>
        <fullName evidence="2">Uncharacterized protein</fullName>
    </submittedName>
</protein>
<dbReference type="AlphaFoldDB" id="A0A438ASQ5"/>
<proteinExistence type="predicted"/>
<evidence type="ECO:0000256" key="1">
    <source>
        <dbReference type="SAM" id="SignalP"/>
    </source>
</evidence>
<keyword evidence="3" id="KW-1185">Reference proteome</keyword>
<evidence type="ECO:0000313" key="3">
    <source>
        <dbReference type="Proteomes" id="UP000284333"/>
    </source>
</evidence>
<organism evidence="2 3">
    <name type="scientific">Rhodococcus spongiicola</name>
    <dbReference type="NCBI Taxonomy" id="2487352"/>
    <lineage>
        <taxon>Bacteria</taxon>
        <taxon>Bacillati</taxon>
        <taxon>Actinomycetota</taxon>
        <taxon>Actinomycetes</taxon>
        <taxon>Mycobacteriales</taxon>
        <taxon>Nocardiaceae</taxon>
        <taxon>Rhodococcus</taxon>
    </lineage>
</organism>
<keyword evidence="1" id="KW-0732">Signal</keyword>
<comment type="caution">
    <text evidence="2">The sequence shown here is derived from an EMBL/GenBank/DDBJ whole genome shotgun (WGS) entry which is preliminary data.</text>
</comment>
<name>A0A438ASQ5_9NOCA</name>
<dbReference type="Proteomes" id="UP000284333">
    <property type="component" value="Unassembled WGS sequence"/>
</dbReference>
<reference evidence="2 3" key="1">
    <citation type="submission" date="2018-11" db="EMBL/GenBank/DDBJ databases">
        <title>Rhodococcus spongicola sp. nov. and Rhodococcus xishaensis sp. nov. from marine sponges.</title>
        <authorList>
            <person name="Li L."/>
            <person name="Lin H.W."/>
        </authorList>
    </citation>
    <scope>NUCLEOTIDE SEQUENCE [LARGE SCALE GENOMIC DNA]</scope>
    <source>
        <strain evidence="2 3">LHW50502</strain>
    </source>
</reference>
<dbReference type="RefSeq" id="WP_164874141.1">
    <property type="nucleotide sequence ID" value="NZ_RKLN01000005.1"/>
</dbReference>